<organism evidence="9 10">
    <name type="scientific">Capsella rubella</name>
    <dbReference type="NCBI Taxonomy" id="81985"/>
    <lineage>
        <taxon>Eukaryota</taxon>
        <taxon>Viridiplantae</taxon>
        <taxon>Streptophyta</taxon>
        <taxon>Embryophyta</taxon>
        <taxon>Tracheophyta</taxon>
        <taxon>Spermatophyta</taxon>
        <taxon>Magnoliopsida</taxon>
        <taxon>eudicotyledons</taxon>
        <taxon>Gunneridae</taxon>
        <taxon>Pentapetalae</taxon>
        <taxon>rosids</taxon>
        <taxon>malvids</taxon>
        <taxon>Brassicales</taxon>
        <taxon>Brassicaceae</taxon>
        <taxon>Camelineae</taxon>
        <taxon>Capsella</taxon>
    </lineage>
</organism>
<evidence type="ECO:0000256" key="1">
    <source>
        <dbReference type="ARBA" id="ARBA00004141"/>
    </source>
</evidence>
<evidence type="ECO:0000256" key="3">
    <source>
        <dbReference type="ARBA" id="ARBA00022692"/>
    </source>
</evidence>
<keyword evidence="6" id="KW-0175">Coiled coil</keyword>
<dbReference type="AlphaFoldDB" id="R0HJX8"/>
<keyword evidence="4 8" id="KW-1133">Transmembrane helix</keyword>
<evidence type="ECO:0000256" key="6">
    <source>
        <dbReference type="SAM" id="Coils"/>
    </source>
</evidence>
<sequence>MALSEETMSKCSGHMSAYKSACEEHPDLKSFDSSLQQRTIKVIESLTTGADTGSLSQHSIHMEVSQHLLEVSQGVANFILESENDVWKNKALKSLVQAYFENTIKTIDIFDNIRDFVGKAEMGQLYIQEAMAEFDKESPEKDAGGRKKRYEKTLKDLKKFDDIKDVFDGQVITNQFELIQKQQESLLEKLCEEAKKKIDEKQSDEAEKELDEAHHRSKFWNVVFGAGIALAAVASLAVMAVAVGVAAPFAVLAVPLLALGWVGVHHSLEKKVNDLKRHEEDGKKQEGITDSPDKGVESNKEALNTVPKLVHQLEKKIKSILEVVGDAIEDEVDEKEIKLQLSLIGKEVEKLTKEIKEVGETVDKQKKLIHEARFHVLKKINV</sequence>
<dbReference type="InterPro" id="IPR007749">
    <property type="entry name" value="DUF677"/>
</dbReference>
<comment type="subcellular location">
    <subcellularLocation>
        <location evidence="1">Membrane</location>
        <topology evidence="1">Multi-pass membrane protein</topology>
    </subcellularLocation>
</comment>
<dbReference type="STRING" id="81985.R0HJX8"/>
<gene>
    <name evidence="9" type="ORF">CARUB_v10017426mg</name>
</gene>
<dbReference type="Pfam" id="PF05055">
    <property type="entry name" value="DUF677"/>
    <property type="match status" value="1"/>
</dbReference>
<name>R0HJX8_9BRAS</name>
<dbReference type="eggNOG" id="ENOG502QQBT">
    <property type="taxonomic scope" value="Eukaryota"/>
</dbReference>
<dbReference type="GO" id="GO:0016020">
    <property type="term" value="C:membrane"/>
    <property type="evidence" value="ECO:0007669"/>
    <property type="project" value="UniProtKB-SubCell"/>
</dbReference>
<evidence type="ECO:0000256" key="2">
    <source>
        <dbReference type="ARBA" id="ARBA00009074"/>
    </source>
</evidence>
<evidence type="ECO:0000256" key="7">
    <source>
        <dbReference type="SAM" id="MobiDB-lite"/>
    </source>
</evidence>
<evidence type="ECO:0000313" key="9">
    <source>
        <dbReference type="EMBL" id="EOA24188.1"/>
    </source>
</evidence>
<keyword evidence="10" id="KW-1185">Reference proteome</keyword>
<evidence type="ECO:0000256" key="5">
    <source>
        <dbReference type="ARBA" id="ARBA00023136"/>
    </source>
</evidence>
<evidence type="ECO:0000256" key="8">
    <source>
        <dbReference type="SAM" id="Phobius"/>
    </source>
</evidence>
<feature type="coiled-coil region" evidence="6">
    <location>
        <begin position="184"/>
        <end position="216"/>
    </location>
</feature>
<feature type="region of interest" description="Disordered" evidence="7">
    <location>
        <begin position="275"/>
        <end position="300"/>
    </location>
</feature>
<dbReference type="EMBL" id="KB870809">
    <property type="protein sequence ID" value="EOA24188.1"/>
    <property type="molecule type" value="Genomic_DNA"/>
</dbReference>
<keyword evidence="5 8" id="KW-0472">Membrane</keyword>
<dbReference type="Proteomes" id="UP000029121">
    <property type="component" value="Unassembled WGS sequence"/>
</dbReference>
<keyword evidence="3 8" id="KW-0812">Transmembrane</keyword>
<proteinExistence type="inferred from homology"/>
<dbReference type="OrthoDB" id="1096035at2759"/>
<feature type="transmembrane region" description="Helical" evidence="8">
    <location>
        <begin position="249"/>
        <end position="268"/>
    </location>
</feature>
<evidence type="ECO:0000313" key="10">
    <source>
        <dbReference type="Proteomes" id="UP000029121"/>
    </source>
</evidence>
<protein>
    <submittedName>
        <fullName evidence="9">Uncharacterized protein</fullName>
    </submittedName>
</protein>
<comment type="similarity">
    <text evidence="2">Belongs to the UPF0496 family.</text>
</comment>
<evidence type="ECO:0000256" key="4">
    <source>
        <dbReference type="ARBA" id="ARBA00022989"/>
    </source>
</evidence>
<accession>R0HJX8</accession>
<reference evidence="10" key="1">
    <citation type="journal article" date="2013" name="Nat. Genet.">
        <title>The Capsella rubella genome and the genomic consequences of rapid mating system evolution.</title>
        <authorList>
            <person name="Slotte T."/>
            <person name="Hazzouri K.M."/>
            <person name="Agren J.A."/>
            <person name="Koenig D."/>
            <person name="Maumus F."/>
            <person name="Guo Y.L."/>
            <person name="Steige K."/>
            <person name="Platts A.E."/>
            <person name="Escobar J.S."/>
            <person name="Newman L.K."/>
            <person name="Wang W."/>
            <person name="Mandakova T."/>
            <person name="Vello E."/>
            <person name="Smith L.M."/>
            <person name="Henz S.R."/>
            <person name="Steffen J."/>
            <person name="Takuno S."/>
            <person name="Brandvain Y."/>
            <person name="Coop G."/>
            <person name="Andolfatto P."/>
            <person name="Hu T.T."/>
            <person name="Blanchette M."/>
            <person name="Clark R.M."/>
            <person name="Quesneville H."/>
            <person name="Nordborg M."/>
            <person name="Gaut B.S."/>
            <person name="Lysak M.A."/>
            <person name="Jenkins J."/>
            <person name="Grimwood J."/>
            <person name="Chapman J."/>
            <person name="Prochnik S."/>
            <person name="Shu S."/>
            <person name="Rokhsar D."/>
            <person name="Schmutz J."/>
            <person name="Weigel D."/>
            <person name="Wright S.I."/>
        </authorList>
    </citation>
    <scope>NUCLEOTIDE SEQUENCE [LARGE SCALE GENOMIC DNA]</scope>
    <source>
        <strain evidence="10">cv. Monte Gargano</strain>
    </source>
</reference>
<dbReference type="PANTHER" id="PTHR31113:SF13">
    <property type="entry name" value="(RAPE) HYPOTHETICAL PROTEIN"/>
    <property type="match status" value="1"/>
</dbReference>
<feature type="transmembrane region" description="Helical" evidence="8">
    <location>
        <begin position="219"/>
        <end position="243"/>
    </location>
</feature>
<dbReference type="PANTHER" id="PTHR31113">
    <property type="entry name" value="UPF0496 PROTEIN 3-RELATED"/>
    <property type="match status" value="1"/>
</dbReference>